<gene>
    <name evidence="2" type="ORF">V2J18_07725</name>
</gene>
<dbReference type="RefSeq" id="WP_336131468.1">
    <property type="nucleotide sequence ID" value="NZ_JBANDL010000002.1"/>
</dbReference>
<dbReference type="EMBL" id="JBANDL010000002">
    <property type="protein sequence ID" value="MEI2454567.1"/>
    <property type="molecule type" value="Genomic_DNA"/>
</dbReference>
<evidence type="ECO:0000313" key="3">
    <source>
        <dbReference type="Proteomes" id="UP001387215"/>
    </source>
</evidence>
<comment type="caution">
    <text evidence="2">The sequence shown here is derived from an EMBL/GenBank/DDBJ whole genome shotgun (WGS) entry which is preliminary data.</text>
</comment>
<reference evidence="2 3" key="1">
    <citation type="submission" date="2024-02" db="EMBL/GenBank/DDBJ databases">
        <title>Lysobacter Genome Sequencing and Mining.</title>
        <authorList>
            <person name="Bierman J."/>
            <person name="Walker M.C."/>
        </authorList>
    </citation>
    <scope>NUCLEOTIDE SEQUENCE [LARGE SCALE GENOMIC DNA]</scope>
    <source>
        <strain evidence="2 3">PB6250</strain>
    </source>
</reference>
<feature type="transmembrane region" description="Helical" evidence="1">
    <location>
        <begin position="64"/>
        <end position="84"/>
    </location>
</feature>
<evidence type="ECO:0000313" key="2">
    <source>
        <dbReference type="EMBL" id="MEI2454567.1"/>
    </source>
</evidence>
<evidence type="ECO:0000256" key="1">
    <source>
        <dbReference type="SAM" id="Phobius"/>
    </source>
</evidence>
<dbReference type="Proteomes" id="UP001387215">
    <property type="component" value="Unassembled WGS sequence"/>
</dbReference>
<keyword evidence="1" id="KW-1133">Transmembrane helix</keyword>
<feature type="transmembrane region" description="Helical" evidence="1">
    <location>
        <begin position="38"/>
        <end position="57"/>
    </location>
</feature>
<feature type="transmembrane region" description="Helical" evidence="1">
    <location>
        <begin position="96"/>
        <end position="120"/>
    </location>
</feature>
<organism evidence="2 3">
    <name type="scientific">Lysobacter firmicutimachus</name>
    <dbReference type="NCBI Taxonomy" id="1792846"/>
    <lineage>
        <taxon>Bacteria</taxon>
        <taxon>Pseudomonadati</taxon>
        <taxon>Pseudomonadota</taxon>
        <taxon>Gammaproteobacteria</taxon>
        <taxon>Lysobacterales</taxon>
        <taxon>Lysobacteraceae</taxon>
        <taxon>Lysobacter</taxon>
    </lineage>
</organism>
<sequence>MTTPTEPLLSIPVLSGTAAASTSAGVVAWASPLTHVGVPAAVLFMAFAGVACGLLVNRPGGTRWRLYALALAYAAVSACVAIVVPSVPGLGFLQPVAPALALLVAFFSQSLIPVVGDALAERIKREIGGKPE</sequence>
<keyword evidence="1" id="KW-0472">Membrane</keyword>
<keyword evidence="1" id="KW-0812">Transmembrane</keyword>
<proteinExistence type="predicted"/>
<accession>A0ABU8D382</accession>
<name>A0ABU8D382_9GAMM</name>
<evidence type="ECO:0008006" key="4">
    <source>
        <dbReference type="Google" id="ProtNLM"/>
    </source>
</evidence>
<keyword evidence="3" id="KW-1185">Reference proteome</keyword>
<protein>
    <recommendedName>
        <fullName evidence="4">Phage holin</fullName>
    </recommendedName>
</protein>